<protein>
    <submittedName>
        <fullName evidence="2">Uncharacterized protein</fullName>
    </submittedName>
</protein>
<keyword evidence="3" id="KW-1185">Reference proteome</keyword>
<feature type="signal peptide" evidence="1">
    <location>
        <begin position="1"/>
        <end position="18"/>
    </location>
</feature>
<dbReference type="OrthoDB" id="5797228at2759"/>
<comment type="caution">
    <text evidence="2">The sequence shown here is derived from an EMBL/GenBank/DDBJ whole genome shotgun (WGS) entry which is preliminary data.</text>
</comment>
<proteinExistence type="predicted"/>
<accession>A0A8S1ER32</accession>
<sequence>MLKHLIVVFLALVVITDAFDKFSLSKDKNTRANIKHPISRRVLRYERSASFGDFPTPAEMPLFVPSLDFAKVRPNIPSKTKPNQIFDSDYMPEIDF</sequence>
<reference evidence="2 3" key="1">
    <citation type="submission" date="2020-04" db="EMBL/GenBank/DDBJ databases">
        <authorList>
            <person name="Laetsch R D."/>
            <person name="Stevens L."/>
            <person name="Kumar S."/>
            <person name="Blaxter L. M."/>
        </authorList>
    </citation>
    <scope>NUCLEOTIDE SEQUENCE [LARGE SCALE GENOMIC DNA]</scope>
</reference>
<organism evidence="2 3">
    <name type="scientific">Caenorhabditis bovis</name>
    <dbReference type="NCBI Taxonomy" id="2654633"/>
    <lineage>
        <taxon>Eukaryota</taxon>
        <taxon>Metazoa</taxon>
        <taxon>Ecdysozoa</taxon>
        <taxon>Nematoda</taxon>
        <taxon>Chromadorea</taxon>
        <taxon>Rhabditida</taxon>
        <taxon>Rhabditina</taxon>
        <taxon>Rhabditomorpha</taxon>
        <taxon>Rhabditoidea</taxon>
        <taxon>Rhabditidae</taxon>
        <taxon>Peloderinae</taxon>
        <taxon>Caenorhabditis</taxon>
    </lineage>
</organism>
<dbReference type="EMBL" id="CADEPM010000004">
    <property type="protein sequence ID" value="CAB3403879.1"/>
    <property type="molecule type" value="Genomic_DNA"/>
</dbReference>
<feature type="chain" id="PRO_5035858418" evidence="1">
    <location>
        <begin position="19"/>
        <end position="96"/>
    </location>
</feature>
<evidence type="ECO:0000256" key="1">
    <source>
        <dbReference type="SAM" id="SignalP"/>
    </source>
</evidence>
<evidence type="ECO:0000313" key="3">
    <source>
        <dbReference type="Proteomes" id="UP000494206"/>
    </source>
</evidence>
<evidence type="ECO:0000313" key="2">
    <source>
        <dbReference type="EMBL" id="CAB3403879.1"/>
    </source>
</evidence>
<dbReference type="AlphaFoldDB" id="A0A8S1ER32"/>
<keyword evidence="1" id="KW-0732">Signal</keyword>
<name>A0A8S1ER32_9PELO</name>
<dbReference type="Proteomes" id="UP000494206">
    <property type="component" value="Unassembled WGS sequence"/>
</dbReference>
<gene>
    <name evidence="2" type="ORF">CBOVIS_LOCUS6289</name>
</gene>